<evidence type="ECO:0000313" key="3">
    <source>
        <dbReference type="Proteomes" id="UP001152799"/>
    </source>
</evidence>
<dbReference type="AlphaFoldDB" id="A0A9N9MF09"/>
<name>A0A9N9MF09_9CUCU</name>
<gene>
    <name evidence="2" type="ORF">CEUTPL_LOCUS1173</name>
</gene>
<evidence type="ECO:0000313" key="2">
    <source>
        <dbReference type="EMBL" id="CAG9760442.1"/>
    </source>
</evidence>
<protein>
    <recommendedName>
        <fullName evidence="4">Zinc finger PHD-type domain-containing protein</fullName>
    </recommendedName>
</protein>
<organism evidence="2 3">
    <name type="scientific">Ceutorhynchus assimilis</name>
    <name type="common">cabbage seed weevil</name>
    <dbReference type="NCBI Taxonomy" id="467358"/>
    <lineage>
        <taxon>Eukaryota</taxon>
        <taxon>Metazoa</taxon>
        <taxon>Ecdysozoa</taxon>
        <taxon>Arthropoda</taxon>
        <taxon>Hexapoda</taxon>
        <taxon>Insecta</taxon>
        <taxon>Pterygota</taxon>
        <taxon>Neoptera</taxon>
        <taxon>Endopterygota</taxon>
        <taxon>Coleoptera</taxon>
        <taxon>Polyphaga</taxon>
        <taxon>Cucujiformia</taxon>
        <taxon>Curculionidae</taxon>
        <taxon>Ceutorhynchinae</taxon>
        <taxon>Ceutorhynchus</taxon>
    </lineage>
</organism>
<evidence type="ECO:0000256" key="1">
    <source>
        <dbReference type="SAM" id="MobiDB-lite"/>
    </source>
</evidence>
<dbReference type="Proteomes" id="UP001152799">
    <property type="component" value="Chromosome 1"/>
</dbReference>
<feature type="region of interest" description="Disordered" evidence="1">
    <location>
        <begin position="140"/>
        <end position="161"/>
    </location>
</feature>
<dbReference type="OrthoDB" id="6784547at2759"/>
<sequence length="254" mass="29607">MEASKNNRGYAKGKITRTEKYLNGFIDLNFDINELNIREDLLINSFNEFCAIQQSIEEQMDAMPTQYKRKLGGKPRRQWRQEDLEEALRCLTSGKMGVNEASRAYGNFSRSNSFNVLKKKRKKQAAQLLNQKILKQSKNQKSLDETEISENSENSDDEPLAKVAKKIKTTDKTSSEYLKKLTITKKSRRESKSERCAECLENYYETTETVDWLECIACKKWYHETCSLYANKCNLCGREEKRAEKAKKDLKKLF</sequence>
<proteinExistence type="predicted"/>
<accession>A0A9N9MF09</accession>
<evidence type="ECO:0008006" key="4">
    <source>
        <dbReference type="Google" id="ProtNLM"/>
    </source>
</evidence>
<dbReference type="EMBL" id="OU892277">
    <property type="protein sequence ID" value="CAG9760442.1"/>
    <property type="molecule type" value="Genomic_DNA"/>
</dbReference>
<keyword evidence="3" id="KW-1185">Reference proteome</keyword>
<feature type="compositionally biased region" description="Acidic residues" evidence="1">
    <location>
        <begin position="145"/>
        <end position="158"/>
    </location>
</feature>
<dbReference type="Gene3D" id="1.10.10.60">
    <property type="entry name" value="Homeodomain-like"/>
    <property type="match status" value="1"/>
</dbReference>
<reference evidence="2" key="1">
    <citation type="submission" date="2022-01" db="EMBL/GenBank/DDBJ databases">
        <authorList>
            <person name="King R."/>
        </authorList>
    </citation>
    <scope>NUCLEOTIDE SEQUENCE</scope>
</reference>